<reference evidence="3 4" key="1">
    <citation type="submission" date="2020-09" db="EMBL/GenBank/DDBJ databases">
        <title>De no assembly of potato wild relative species, Solanum commersonii.</title>
        <authorList>
            <person name="Cho K."/>
        </authorList>
    </citation>
    <scope>NUCLEOTIDE SEQUENCE [LARGE SCALE GENOMIC DNA]</scope>
    <source>
        <strain evidence="3">LZ3.2</strain>
        <tissue evidence="3">Leaf</tissue>
    </source>
</reference>
<feature type="region of interest" description="Disordered" evidence="1">
    <location>
        <begin position="41"/>
        <end position="82"/>
    </location>
</feature>
<evidence type="ECO:0000256" key="1">
    <source>
        <dbReference type="SAM" id="MobiDB-lite"/>
    </source>
</evidence>
<feature type="compositionally biased region" description="Pro residues" evidence="1">
    <location>
        <begin position="42"/>
        <end position="82"/>
    </location>
</feature>
<feature type="signal peptide" evidence="2">
    <location>
        <begin position="1"/>
        <end position="19"/>
    </location>
</feature>
<dbReference type="EMBL" id="JACXVP010000004">
    <property type="protein sequence ID" value="KAG5608755.1"/>
    <property type="molecule type" value="Genomic_DNA"/>
</dbReference>
<accession>A0A9J5Z6X4</accession>
<feature type="chain" id="PRO_5039951394" evidence="2">
    <location>
        <begin position="20"/>
        <end position="82"/>
    </location>
</feature>
<evidence type="ECO:0000313" key="4">
    <source>
        <dbReference type="Proteomes" id="UP000824120"/>
    </source>
</evidence>
<dbReference type="AlphaFoldDB" id="A0A9J5Z6X4"/>
<comment type="caution">
    <text evidence="3">The sequence shown here is derived from an EMBL/GenBank/DDBJ whole genome shotgun (WGS) entry which is preliminary data.</text>
</comment>
<evidence type="ECO:0000256" key="2">
    <source>
        <dbReference type="SAM" id="SignalP"/>
    </source>
</evidence>
<keyword evidence="2" id="KW-0732">Signal</keyword>
<keyword evidence="4" id="KW-1185">Reference proteome</keyword>
<protein>
    <submittedName>
        <fullName evidence="3">Uncharacterized protein</fullName>
    </submittedName>
</protein>
<evidence type="ECO:0000313" key="3">
    <source>
        <dbReference type="EMBL" id="KAG5608755.1"/>
    </source>
</evidence>
<organism evidence="3 4">
    <name type="scientific">Solanum commersonii</name>
    <name type="common">Commerson's wild potato</name>
    <name type="synonym">Commerson's nightshade</name>
    <dbReference type="NCBI Taxonomy" id="4109"/>
    <lineage>
        <taxon>Eukaryota</taxon>
        <taxon>Viridiplantae</taxon>
        <taxon>Streptophyta</taxon>
        <taxon>Embryophyta</taxon>
        <taxon>Tracheophyta</taxon>
        <taxon>Spermatophyta</taxon>
        <taxon>Magnoliopsida</taxon>
        <taxon>eudicotyledons</taxon>
        <taxon>Gunneridae</taxon>
        <taxon>Pentapetalae</taxon>
        <taxon>asterids</taxon>
        <taxon>lamiids</taxon>
        <taxon>Solanales</taxon>
        <taxon>Solanaceae</taxon>
        <taxon>Solanoideae</taxon>
        <taxon>Solaneae</taxon>
        <taxon>Solanum</taxon>
    </lineage>
</organism>
<name>A0A9J5Z6X4_SOLCO</name>
<dbReference type="Proteomes" id="UP000824120">
    <property type="component" value="Chromosome 4"/>
</dbReference>
<sequence>MKIALHFILLLLIQDFSSSWKLCNINKKPLGPLVVFGRRPPYRPPPSPKPNPPIRTYKPPPSPLPPPPPPLCSLVTPPAPYP</sequence>
<gene>
    <name evidence="3" type="ORF">H5410_020036</name>
</gene>
<proteinExistence type="predicted"/>